<dbReference type="InterPro" id="IPR003501">
    <property type="entry name" value="PTS_EIIB_2/3"/>
</dbReference>
<organism evidence="3 4">
    <name type="scientific">Allonocardiopsis opalescens</name>
    <dbReference type="NCBI Taxonomy" id="1144618"/>
    <lineage>
        <taxon>Bacteria</taxon>
        <taxon>Bacillati</taxon>
        <taxon>Actinomycetota</taxon>
        <taxon>Actinomycetes</taxon>
        <taxon>Streptosporangiales</taxon>
        <taxon>Allonocardiopsis</taxon>
    </lineage>
</organism>
<dbReference type="AlphaFoldDB" id="A0A2T0Q9M8"/>
<dbReference type="Proteomes" id="UP000237846">
    <property type="component" value="Unassembled WGS sequence"/>
</dbReference>
<keyword evidence="4" id="KW-1185">Reference proteome</keyword>
<proteinExistence type="predicted"/>
<dbReference type="PROSITE" id="PS51099">
    <property type="entry name" value="PTS_EIIB_TYPE_2"/>
    <property type="match status" value="1"/>
</dbReference>
<comment type="caution">
    <text evidence="3">The sequence shown here is derived from an EMBL/GenBank/DDBJ whole genome shotgun (WGS) entry which is preliminary data.</text>
</comment>
<sequence length="94" mass="9462">MMKILAVCGMGIGTSVILKMNAEKAAQQLGLDADVEVADISSARGAATTADLVLTSAELAAELGDIPTPVVVVNNFVDSDEISAKLSAAVDSNG</sequence>
<dbReference type="RefSeq" id="WP_245929989.1">
    <property type="nucleotide sequence ID" value="NZ_PVZC01000002.1"/>
</dbReference>
<reference evidence="3 4" key="1">
    <citation type="submission" date="2018-03" db="EMBL/GenBank/DDBJ databases">
        <title>Genomic Encyclopedia of Archaeal and Bacterial Type Strains, Phase II (KMG-II): from individual species to whole genera.</title>
        <authorList>
            <person name="Goeker M."/>
        </authorList>
    </citation>
    <scope>NUCLEOTIDE SEQUENCE [LARGE SCALE GENOMIC DNA]</scope>
    <source>
        <strain evidence="3 4">DSM 45601</strain>
    </source>
</reference>
<name>A0A2T0Q9M8_9ACTN</name>
<evidence type="ECO:0000313" key="3">
    <source>
        <dbReference type="EMBL" id="PRY00599.1"/>
    </source>
</evidence>
<evidence type="ECO:0000256" key="1">
    <source>
        <dbReference type="ARBA" id="ARBA00022679"/>
    </source>
</evidence>
<protein>
    <submittedName>
        <fullName evidence="3">PTS system ascorbate-specific IIB component</fullName>
    </submittedName>
</protein>
<dbReference type="SUPFAM" id="SSF52794">
    <property type="entry name" value="PTS system IIB component-like"/>
    <property type="match status" value="1"/>
</dbReference>
<dbReference type="EMBL" id="PVZC01000002">
    <property type="protein sequence ID" value="PRY00599.1"/>
    <property type="molecule type" value="Genomic_DNA"/>
</dbReference>
<dbReference type="InterPro" id="IPR013011">
    <property type="entry name" value="PTS_EIIB_2"/>
</dbReference>
<evidence type="ECO:0000259" key="2">
    <source>
        <dbReference type="PROSITE" id="PS51099"/>
    </source>
</evidence>
<dbReference type="Pfam" id="PF02302">
    <property type="entry name" value="PTS_IIB"/>
    <property type="match status" value="1"/>
</dbReference>
<keyword evidence="1" id="KW-0808">Transferase</keyword>
<gene>
    <name evidence="3" type="ORF">CLV72_102230</name>
</gene>
<evidence type="ECO:0000313" key="4">
    <source>
        <dbReference type="Proteomes" id="UP000237846"/>
    </source>
</evidence>
<dbReference type="Gene3D" id="3.40.50.2300">
    <property type="match status" value="1"/>
</dbReference>
<feature type="domain" description="PTS EIIB type-2" evidence="2">
    <location>
        <begin position="2"/>
        <end position="94"/>
    </location>
</feature>
<dbReference type="InterPro" id="IPR036095">
    <property type="entry name" value="PTS_EIIB-like_sf"/>
</dbReference>
<dbReference type="GO" id="GO:0008982">
    <property type="term" value="F:protein-N(PI)-phosphohistidine-sugar phosphotransferase activity"/>
    <property type="evidence" value="ECO:0007669"/>
    <property type="project" value="InterPro"/>
</dbReference>
<dbReference type="CDD" id="cd05563">
    <property type="entry name" value="PTS_IIB_ascorbate"/>
    <property type="match status" value="1"/>
</dbReference>
<dbReference type="GO" id="GO:0009401">
    <property type="term" value="P:phosphoenolpyruvate-dependent sugar phosphotransferase system"/>
    <property type="evidence" value="ECO:0007669"/>
    <property type="project" value="InterPro"/>
</dbReference>
<accession>A0A2T0Q9M8</accession>